<name>T0J8X6_9SPHN</name>
<reference evidence="2 3" key="1">
    <citation type="journal article" date="2013" name="Genome Announc.">
        <title>Draft Genome Sequence of Sphingobium lactosutens Strain DS20T, Isolated from a Hexachlorocyclohexane Dumpsite.</title>
        <authorList>
            <person name="Kumar R."/>
            <person name="Dwivedi V."/>
            <person name="Negi V."/>
            <person name="Khurana J.P."/>
            <person name="Lal R."/>
        </authorList>
    </citation>
    <scope>NUCLEOTIDE SEQUENCE [LARGE SCALE GENOMIC DNA]</scope>
    <source>
        <strain evidence="2 3">DS20</strain>
    </source>
</reference>
<organism evidence="2 3">
    <name type="scientific">Sphingobium lactosutens DS20</name>
    <dbReference type="NCBI Taxonomy" id="1331060"/>
    <lineage>
        <taxon>Bacteria</taxon>
        <taxon>Pseudomonadati</taxon>
        <taxon>Pseudomonadota</taxon>
        <taxon>Alphaproteobacteria</taxon>
        <taxon>Sphingomonadales</taxon>
        <taxon>Sphingomonadaceae</taxon>
        <taxon>Sphingobium</taxon>
    </lineage>
</organism>
<dbReference type="eggNOG" id="COG1293">
    <property type="taxonomic scope" value="Bacteria"/>
</dbReference>
<evidence type="ECO:0000259" key="1">
    <source>
        <dbReference type="Pfam" id="PF19557"/>
    </source>
</evidence>
<protein>
    <recommendedName>
        <fullName evidence="1">DUF6079 domain-containing protein</fullName>
    </recommendedName>
</protein>
<comment type="caution">
    <text evidence="2">The sequence shown here is derived from an EMBL/GenBank/DDBJ whole genome shotgun (WGS) entry which is preliminary data.</text>
</comment>
<evidence type="ECO:0000313" key="2">
    <source>
        <dbReference type="EMBL" id="EQB18349.1"/>
    </source>
</evidence>
<dbReference type="EMBL" id="ATDP01000054">
    <property type="protein sequence ID" value="EQB18349.1"/>
    <property type="molecule type" value="Genomic_DNA"/>
</dbReference>
<dbReference type="Proteomes" id="UP000015531">
    <property type="component" value="Unassembled WGS sequence"/>
</dbReference>
<dbReference type="PATRIC" id="fig|1331060.3.peg.445"/>
<evidence type="ECO:0000313" key="3">
    <source>
        <dbReference type="Proteomes" id="UP000015531"/>
    </source>
</evidence>
<dbReference type="Pfam" id="PF19557">
    <property type="entry name" value="DUF6079_1st"/>
    <property type="match status" value="1"/>
</dbReference>
<feature type="domain" description="DUF6079" evidence="1">
    <location>
        <begin position="30"/>
        <end position="87"/>
    </location>
</feature>
<dbReference type="SUPFAM" id="SSF52540">
    <property type="entry name" value="P-loop containing nucleoside triphosphate hydrolases"/>
    <property type="match status" value="1"/>
</dbReference>
<keyword evidence="3" id="KW-1185">Reference proteome</keyword>
<sequence>MATLLRDIFAKPVDRSIDGVIKADDKASLLTELDEYVITNEIGARLEQFLDAYNNYDTANGVWISGFFGSGKSHLLKMLALLLENDEVEGQRPVEIFERKLEGNPMLAGALRKAVSIPSRSVLFNIDQKADVISKTDVDALLAVFQKVFDEGSVAKIVKLEHAWRRLDGRNDDGFQVAPFPG</sequence>
<dbReference type="InterPro" id="IPR027417">
    <property type="entry name" value="P-loop_NTPase"/>
</dbReference>
<accession>T0J8X6</accession>
<proteinExistence type="predicted"/>
<dbReference type="AlphaFoldDB" id="T0J8X6"/>
<gene>
    <name evidence="2" type="ORF">RLDS_02460</name>
</gene>
<dbReference type="InterPro" id="IPR045725">
    <property type="entry name" value="DUF6079_N"/>
</dbReference>